<feature type="repeat" description="NHL" evidence="2">
    <location>
        <begin position="92"/>
        <end position="134"/>
    </location>
</feature>
<dbReference type="Proteomes" id="UP000538666">
    <property type="component" value="Unassembled WGS sequence"/>
</dbReference>
<dbReference type="PANTHER" id="PTHR24104">
    <property type="entry name" value="E3 UBIQUITIN-PROTEIN LIGASE NHLRC1-RELATED"/>
    <property type="match status" value="1"/>
</dbReference>
<name>A0A841K0X4_9BACT</name>
<dbReference type="GO" id="GO:0008270">
    <property type="term" value="F:zinc ion binding"/>
    <property type="evidence" value="ECO:0007669"/>
    <property type="project" value="UniProtKB-KW"/>
</dbReference>
<dbReference type="EMBL" id="JACHEK010000015">
    <property type="protein sequence ID" value="MBB6147433.1"/>
    <property type="molecule type" value="Genomic_DNA"/>
</dbReference>
<comment type="caution">
    <text evidence="6">The sequence shown here is derived from an EMBL/GenBank/DDBJ whole genome shotgun (WGS) entry which is preliminary data.</text>
</comment>
<dbReference type="InterPro" id="IPR011042">
    <property type="entry name" value="6-blade_b-propeller_TolB-like"/>
</dbReference>
<feature type="compositionally biased region" description="Low complexity" evidence="3">
    <location>
        <begin position="1221"/>
        <end position="1235"/>
    </location>
</feature>
<dbReference type="NCBIfam" id="NF012200">
    <property type="entry name" value="choice_anch_D"/>
    <property type="match status" value="2"/>
</dbReference>
<dbReference type="SMART" id="SM00135">
    <property type="entry name" value="LY"/>
    <property type="match status" value="6"/>
</dbReference>
<dbReference type="PANTHER" id="PTHR24104:SF25">
    <property type="entry name" value="PROTEIN LIN-41"/>
    <property type="match status" value="1"/>
</dbReference>
<keyword evidence="6" id="KW-0238">DNA-binding</keyword>
<dbReference type="InterPro" id="IPR001258">
    <property type="entry name" value="NHL_repeat"/>
</dbReference>
<evidence type="ECO:0000256" key="2">
    <source>
        <dbReference type="PROSITE-ProRule" id="PRU00504"/>
    </source>
</evidence>
<dbReference type="InterPro" id="IPR050952">
    <property type="entry name" value="TRIM-NHL_E3_ligases"/>
</dbReference>
<dbReference type="Gene3D" id="2.40.10.500">
    <property type="match status" value="5"/>
</dbReference>
<keyword evidence="1" id="KW-0677">Repeat</keyword>
<dbReference type="PROSITE" id="PS51125">
    <property type="entry name" value="NHL"/>
    <property type="match status" value="3"/>
</dbReference>
<feature type="transmembrane region" description="Helical" evidence="4">
    <location>
        <begin position="1338"/>
        <end position="1355"/>
    </location>
</feature>
<feature type="repeat" description="NHL" evidence="2">
    <location>
        <begin position="633"/>
        <end position="663"/>
    </location>
</feature>
<feature type="domain" description="Bacterial Ig-like" evidence="5">
    <location>
        <begin position="824"/>
        <end position="923"/>
    </location>
</feature>
<feature type="region of interest" description="Disordered" evidence="3">
    <location>
        <begin position="1221"/>
        <end position="1243"/>
    </location>
</feature>
<dbReference type="Gene3D" id="2.60.40.10">
    <property type="entry name" value="Immunoglobulins"/>
    <property type="match status" value="4"/>
</dbReference>
<dbReference type="CDD" id="cd05819">
    <property type="entry name" value="NHL"/>
    <property type="match status" value="2"/>
</dbReference>
<proteinExistence type="predicted"/>
<dbReference type="Pfam" id="PF01436">
    <property type="entry name" value="NHL"/>
    <property type="match status" value="4"/>
</dbReference>
<evidence type="ECO:0000256" key="4">
    <source>
        <dbReference type="SAM" id="Phobius"/>
    </source>
</evidence>
<accession>A0A841K0X4</accession>
<keyword evidence="4" id="KW-0812">Transmembrane</keyword>
<dbReference type="RefSeq" id="WP_184085329.1">
    <property type="nucleotide sequence ID" value="NZ_JACHEK010000015.1"/>
</dbReference>
<organism evidence="6 7">
    <name type="scientific">Silvibacterium bohemicum</name>
    <dbReference type="NCBI Taxonomy" id="1577686"/>
    <lineage>
        <taxon>Bacteria</taxon>
        <taxon>Pseudomonadati</taxon>
        <taxon>Acidobacteriota</taxon>
        <taxon>Terriglobia</taxon>
        <taxon>Terriglobales</taxon>
        <taxon>Acidobacteriaceae</taxon>
        <taxon>Silvibacterium</taxon>
    </lineage>
</organism>
<keyword evidence="4" id="KW-1133">Transmembrane helix</keyword>
<evidence type="ECO:0000256" key="3">
    <source>
        <dbReference type="SAM" id="MobiDB-lite"/>
    </source>
</evidence>
<dbReference type="InterPro" id="IPR000033">
    <property type="entry name" value="LDLR_classB_rpt"/>
</dbReference>
<dbReference type="InterPro" id="IPR032109">
    <property type="entry name" value="Big_3_5"/>
</dbReference>
<dbReference type="Gene3D" id="2.120.10.30">
    <property type="entry name" value="TolB, C-terminal domain"/>
    <property type="match status" value="1"/>
</dbReference>
<evidence type="ECO:0000256" key="1">
    <source>
        <dbReference type="ARBA" id="ARBA00022737"/>
    </source>
</evidence>
<feature type="domain" description="Bacterial Ig-like" evidence="5">
    <location>
        <begin position="1130"/>
        <end position="1215"/>
    </location>
</feature>
<evidence type="ECO:0000313" key="6">
    <source>
        <dbReference type="EMBL" id="MBB6147433.1"/>
    </source>
</evidence>
<keyword evidence="7" id="KW-1185">Reference proteome</keyword>
<dbReference type="InterPro" id="IPR013783">
    <property type="entry name" value="Ig-like_fold"/>
</dbReference>
<reference evidence="6 7" key="1">
    <citation type="submission" date="2020-08" db="EMBL/GenBank/DDBJ databases">
        <title>Genomic Encyclopedia of Type Strains, Phase IV (KMG-IV): sequencing the most valuable type-strain genomes for metagenomic binning, comparative biology and taxonomic classification.</title>
        <authorList>
            <person name="Goeker M."/>
        </authorList>
    </citation>
    <scope>NUCLEOTIDE SEQUENCE [LARGE SCALE GENOMIC DNA]</scope>
    <source>
        <strain evidence="6 7">DSM 103733</strain>
    </source>
</reference>
<dbReference type="SUPFAM" id="SSF101898">
    <property type="entry name" value="NHL repeat"/>
    <property type="match status" value="2"/>
</dbReference>
<protein>
    <submittedName>
        <fullName evidence="6">DNA-binding beta-propeller fold protein YncE</fullName>
    </submittedName>
</protein>
<dbReference type="Pfam" id="PF16640">
    <property type="entry name" value="Big_3_5"/>
    <property type="match status" value="2"/>
</dbReference>
<dbReference type="GO" id="GO:0003677">
    <property type="term" value="F:DNA binding"/>
    <property type="evidence" value="ECO:0007669"/>
    <property type="project" value="UniProtKB-KW"/>
</dbReference>
<keyword evidence="4" id="KW-0472">Membrane</keyword>
<evidence type="ECO:0000313" key="7">
    <source>
        <dbReference type="Proteomes" id="UP000538666"/>
    </source>
</evidence>
<sequence length="1393" mass="138543">MQNSLNLLRHRLSARRLSALRLALACLLVLGGTRPVWAIFTVKSNGVVSTLGTGSSTLGTPAGIVTDFYGNVYVADTTDSQIIKIAPDGVTASVLSITGLSPALNAPKGLAIDSAGNLYIADTGNSRIVKVSISGAASVIATPTITLNAPQGVAIDISGNIYISNTGNNQIVKVPSDGSNASADLTGSLASPSGIAVDPLGNLYVADTGNSRVVKINATSPFSSGSINATVTTAAGVALNAPSGVYIGNNGILYIADTSTTEGGHPTPGRVVIVDSQGNAEELLTGYPVFNSPLALAVNAMGNIFVVDNGGTSNAGRVQSFQSYTIDTSDTFTSSVNFGHVQLGSAGTSITIPISVSSDTTLSAINVYTSGTQNLDFTIANDSTCAAATTNTDCTVDVTFAPTAAGLRRGTLVLSYTSTDFPPGSLTIPIFGSADAPIAALSPGVASVLSVGTATVTDPFQEAVDGAGNIYVTSYSSNKVLAIPAGGGSGTIVNTGSFTPSQPTGVAVDASGNLFIADYGNARIIEVATNGTASLFTISGLSTGISFPTALAFDAAGNLYITDYGNGRIVEVNPYGQGTVLSTGSFTFSSIDITGTAVDAIGNVYIADRNNNQIVKVDPLGNATLLNLPSLTLNDPQGVAVDPSGNVYVMDSGNERIIQTTTSGAVSVMAFSGVTIGPTIFGITPDSNGNILVGDWNNGRLVKINVGQAALTFADTNTRSTSSDSPKTATVTNLGDQPLVFSANSVFPADFSENMGDPNPCISGTSLSAGTDCDVAIKFTPLTAGSLSETVTVTDNTLNVASSTQQIAVSGTGINAGDTTSTTLSISPNTASYGLPLTLTALVADTTTGQSATKPTGSVTFTDMVGSTVTQLNNGAAVTLDATGKAVLSNVVLSTPGAHIITATYDGVSSTFLASNGTASITVSQASVTVAGPSSAVTLTPGHAGSVAITVTGANTSAPSVPSGSVSYTITNSSNTVVGSGTAILTAGAGNATASVPLASTLASGTYTITLTYSGDANYASGTATVTVHVAQITPTITWSASGASITFGTNLAALLNATASNNGTAVPGTFTYTATLAGGSAVAVNASTVLVAGMYTLTATFTPTDTTTYSTTSATASLAVSMASANTSLTASANPILATASVTFTATEASTAGTPTGAIGFYDGTTLLGTVALSQGQASFTTTALATGSQPITASYSGDSNFAANTSPIVTEVVQDFTLSTQGGTSSGSGSTPSATVEPGGTATFQLSFGPTAGTVFPAPVTLSVSGLPPGATATLTPQTLPAGSALTSVTLTIQTAPQSASLGRDLRLGAPVLALIFLPFAGSLRRNGKKLQRLSFLLMILVGGAAAMAGISGCGSNNSGFLGQANQSYTVVITATSGNLSHSTSVTLNVQ</sequence>
<feature type="repeat" description="NHL" evidence="2">
    <location>
        <begin position="187"/>
        <end position="219"/>
    </location>
</feature>
<gene>
    <name evidence="6" type="ORF">HNQ77_005429</name>
</gene>
<dbReference type="SUPFAM" id="SSF63829">
    <property type="entry name" value="Calcium-dependent phosphotriesterase"/>
    <property type="match status" value="1"/>
</dbReference>
<evidence type="ECO:0000259" key="5">
    <source>
        <dbReference type="Pfam" id="PF16640"/>
    </source>
</evidence>